<keyword evidence="2" id="KW-1185">Reference proteome</keyword>
<organism evidence="1 2">
    <name type="scientific">Eumeta variegata</name>
    <name type="common">Bagworm moth</name>
    <name type="synonym">Eumeta japonica</name>
    <dbReference type="NCBI Taxonomy" id="151549"/>
    <lineage>
        <taxon>Eukaryota</taxon>
        <taxon>Metazoa</taxon>
        <taxon>Ecdysozoa</taxon>
        <taxon>Arthropoda</taxon>
        <taxon>Hexapoda</taxon>
        <taxon>Insecta</taxon>
        <taxon>Pterygota</taxon>
        <taxon>Neoptera</taxon>
        <taxon>Endopterygota</taxon>
        <taxon>Lepidoptera</taxon>
        <taxon>Glossata</taxon>
        <taxon>Ditrysia</taxon>
        <taxon>Tineoidea</taxon>
        <taxon>Psychidae</taxon>
        <taxon>Oiketicinae</taxon>
        <taxon>Eumeta</taxon>
    </lineage>
</organism>
<evidence type="ECO:0000313" key="2">
    <source>
        <dbReference type="Proteomes" id="UP000299102"/>
    </source>
</evidence>
<name>A0A4C1WVJ1_EUMVA</name>
<proteinExistence type="predicted"/>
<protein>
    <submittedName>
        <fullName evidence="1">Uncharacterized protein</fullName>
    </submittedName>
</protein>
<sequence>MFILRLIALERGKLARERTECRWLPLSPWAFTTPEKLPAGSVFLVRESPSGLFPLRQLTFTSITHSICLSIRYPIPTQEMDIALAAPLGKLYRCIRYKIPISTSPHNRFFRVADTAGVVAALSVLNIFISRGTEPSRSEPASTETG</sequence>
<dbReference type="AlphaFoldDB" id="A0A4C1WVJ1"/>
<dbReference type="EMBL" id="BGZK01000656">
    <property type="protein sequence ID" value="GBP54900.1"/>
    <property type="molecule type" value="Genomic_DNA"/>
</dbReference>
<gene>
    <name evidence="1" type="ORF">EVAR_11654_1</name>
</gene>
<accession>A0A4C1WVJ1</accession>
<reference evidence="1 2" key="1">
    <citation type="journal article" date="2019" name="Commun. Biol.">
        <title>The bagworm genome reveals a unique fibroin gene that provides high tensile strength.</title>
        <authorList>
            <person name="Kono N."/>
            <person name="Nakamura H."/>
            <person name="Ohtoshi R."/>
            <person name="Tomita M."/>
            <person name="Numata K."/>
            <person name="Arakawa K."/>
        </authorList>
    </citation>
    <scope>NUCLEOTIDE SEQUENCE [LARGE SCALE GENOMIC DNA]</scope>
</reference>
<evidence type="ECO:0000313" key="1">
    <source>
        <dbReference type="EMBL" id="GBP54900.1"/>
    </source>
</evidence>
<comment type="caution">
    <text evidence="1">The sequence shown here is derived from an EMBL/GenBank/DDBJ whole genome shotgun (WGS) entry which is preliminary data.</text>
</comment>
<dbReference type="Proteomes" id="UP000299102">
    <property type="component" value="Unassembled WGS sequence"/>
</dbReference>